<evidence type="ECO:0000313" key="2">
    <source>
        <dbReference type="Proteomes" id="UP000274100"/>
    </source>
</evidence>
<proteinExistence type="predicted"/>
<dbReference type="KEGG" id="mcun:NCTC10297_01517"/>
<reference evidence="1 2" key="1">
    <citation type="submission" date="2018-12" db="EMBL/GenBank/DDBJ databases">
        <authorList>
            <consortium name="Pathogen Informatics"/>
        </authorList>
    </citation>
    <scope>NUCLEOTIDE SEQUENCE [LARGE SCALE GENOMIC DNA]</scope>
    <source>
        <strain evidence="1 2">NCTC10297</strain>
    </source>
</reference>
<dbReference type="InterPro" id="IPR028959">
    <property type="entry name" value="Imm41"/>
</dbReference>
<sequence>MIDFYRNVPMSIDYDVNSFIGKWVDDYVWCDSEYIKLEQSILNIQKVYPYPTDIPRDMIVFLYQIIDLMMITGWENFAIDKINADDQTDMYDRFERFKVVISCVLSGENINEIEFGYNPY</sequence>
<name>A0A448GXW1_9GAMM</name>
<evidence type="ECO:0000313" key="1">
    <source>
        <dbReference type="EMBL" id="VEG13551.1"/>
    </source>
</evidence>
<dbReference type="AlphaFoldDB" id="A0A448GXW1"/>
<organism evidence="1 2">
    <name type="scientific">Moraxella cuniculi</name>
    <dbReference type="NCBI Taxonomy" id="34061"/>
    <lineage>
        <taxon>Bacteria</taxon>
        <taxon>Pseudomonadati</taxon>
        <taxon>Pseudomonadota</taxon>
        <taxon>Gammaproteobacteria</taxon>
        <taxon>Moraxellales</taxon>
        <taxon>Moraxellaceae</taxon>
        <taxon>Moraxella</taxon>
    </lineage>
</organism>
<gene>
    <name evidence="1" type="ORF">NCTC10297_01517</name>
</gene>
<protein>
    <submittedName>
        <fullName evidence="1">Uncharacterized protein</fullName>
    </submittedName>
</protein>
<dbReference type="Pfam" id="PF15592">
    <property type="entry name" value="Imm41"/>
    <property type="match status" value="1"/>
</dbReference>
<dbReference type="EMBL" id="LR134343">
    <property type="protein sequence ID" value="VEG13551.1"/>
    <property type="molecule type" value="Genomic_DNA"/>
</dbReference>
<dbReference type="Proteomes" id="UP000274100">
    <property type="component" value="Chromosome"/>
</dbReference>
<accession>A0A448GXW1</accession>